<dbReference type="GO" id="GO:0003677">
    <property type="term" value="F:DNA binding"/>
    <property type="evidence" value="ECO:0007669"/>
    <property type="project" value="InterPro"/>
</dbReference>
<dbReference type="Pfam" id="PF18122">
    <property type="entry name" value="APC1_C"/>
    <property type="match status" value="1"/>
</dbReference>
<dbReference type="GO" id="GO:0060090">
    <property type="term" value="F:molecular adaptor activity"/>
    <property type="evidence" value="ECO:0007669"/>
    <property type="project" value="TreeGrafter"/>
</dbReference>
<dbReference type="InterPro" id="IPR024990">
    <property type="entry name" value="Apc1"/>
</dbReference>
<sequence>MISSVKVEKFEPFGKAFCSLHPFATLSKTGNARSNLESEIEPTCKWILRSTKEHPECYEELFMQGSTVVWSVGKSPKVRTVQKCYSAKSLIVDCLWSKFHLPSEYCNRGEKQVLSGEILHGLCVVQNDCIDVLSKDGALFTITLPFPVKQVIALQEGLLLERATAPGEITGQRRDIPRLFSVLHPLDEPRPITSKVEGKISYICDPAVSVVFSCSDPPLVMTYDSVIGLHSVWHMIKATAQDCPESPTRVEHPSEIHFSNILHHPTPLLSAGAHSRLSVATPTQSFSPFNPFTPASAVKAHSGVQSPAPAHLLSPAWNRTISPAVDSPVRMLRSPLSFFSPLMSCCSSKEESSWDSFQPLSPDVCLTQVWQETEVAFSSRCGPKERASKAFLTKDKSGATFLCYLLGQLDKLRGVRVIQDGDCLDFTDTFEIPAKDAAPVEKLNVMLVLEPNYSLVIYSGMVKGCPVNLPILPLLEVDESLHFNTYEKVLSLSSIKLGNDDVNMDDVNVTPSKGNALQDVKISSLRDPVSTTCNLAMSDGSIYRITLPTLSQNLAVTGCLEALKYILPVPLVIQTHLACYAMAQAPHLQDSGKEWEWFTKCVLGLMGFQTEDKLKQCDSPELPAAKKSKTQAEDQAWEKLIESDFHQNMSRQGIGLPPLQNKETPEEKKHSFPMQIEKDALLHDHISSILFAWHLIYEDLKLSVLGKDSLYPLARFLCHLALALGWHAYVEYYCRDFPSLFIGSRDKPFHITREQQSAMFHPLCEKPPSVNQWLYNFLNGHPVEPFPVLPGTTKHTYNIVMLYSLFTKMEDKNSLADDADKLFKCICNSEEVIATFKESFVTTQEKLSCFDSDADKVVAFLASRDVTCKDIDCLPFGVALPVREALHQSADDPPLTLPASAYQLIGREDLASMLTDVKTLNSYTPIKEQENRLLLMCKRTMALPVGRGMFTMATSRPVLTETIPIPLLDLTGRAPPRSGSVFHAWLLDHGASILLLDNKFRVWEIDSTWIVYNKPKTNQQSEEHAGFLMALGLNGHLNNLSHMNLHDYLCKGHELTTVALVLGTAAAKRGTMNVTITKMLSIHIDALLPPTSAELDLPHSAQVAAILGVGLVYQGTAQRRMAEVLLSEIGRPPGPEMENAVNRESYSLAAGLALGLVMLEHGNEAASVVDLKIADQLYHYMVGGQTKPQEGDSVNINVTGPGATLALGLMFMKTNNTSVAAWFDAPDTQFLLDFIRPDFLLLRLLSRGLIMWDSIHPSTDWVESHIPAIVRQCDTTSAESEATNSDIDMESLSQAKINIVAGCCMAMGLRFAGSANQEAFNCLMHYTKYCKDLLSSNAVEQAGKPTVEMCLNTILLSLAMVMAGTGNLDVLRIARQLRKRHSPDVPYGSHMAVHMTIGLLFLGAGRFTLSTSGPSIAALICAFYPRFPISSTDNRYHLQAFRHLYVLAAEPRVLVPREVDTKKACHVPLEVTLKETQFYPETVLKLTAPCILPELQLIRKICVSGLRYWPITIDLTGSKDTVCLLTASQGTLFVKRRTGFLSYADDPQGYRNILAKTFSAQTDQIEVVRSFSSDPNLIALAELFGDKDLSNKKERRLCSFIASTLVETVTEEKPEVLQTLLRMWQIVHNLEYEPDPGSVWQMKLAVTFYKSVFPRISKRMRRKPLIRGDFIEEYKFLIEESIDRLMIKNSILAKDCYSAEEHKRKFCPAVCCFAVYHDVPLPCSLPSSLRQEASKFLTEVLGSLTEVELEDWLDKIVEGVQKQPLTTSLVDRDVVEQAVQECSYSSEDDSDNVFTFIDAFSVPVFSFNPDRKKFLPHNDVRSLHAHSPNAKSLLFRERYRVLHQRTMRHELFSPVVEGANQNQVAEKFALKPVEFLLGSTANLGQKIVLGMLTQIKEGKYFLEDPSGVVELDIRQANFHTGLYTENCFVLAEGTYEDGVFRVKALGFPPAEPGKVTRNHFGNVNFFGGPSSTSLKASAKLKAIERENHNAMFVILSDVWLDQPKVMEKLRALFSGYSTMPPAMFILCGNFTSEPYGPKHYHTLKASFQAFAKLVAEFPPLIENSRFVFVPGPQDPGPGNILPRPPIPTVFTSAITEKIPMSVFTSNPSRIQYCTQEIIVFREDLVNKMCRNSINLSSDLKDIPVQLMKTILAQSHICPIPPHVRPIYWTQDHSLRVYPVPDLMILADKYDPYTCSSLECVSTNPSSFARNEFAFKVYWPSSRETEDCKISD</sequence>
<feature type="domain" description="DNA polymerase epsilon subunit B N-terminal" evidence="8">
    <location>
        <begin position="1728"/>
        <end position="1782"/>
    </location>
</feature>
<dbReference type="PANTHER" id="PTHR12827:SF3">
    <property type="entry name" value="ANAPHASE-PROMOTING COMPLEX SUBUNIT 1"/>
    <property type="match status" value="1"/>
</dbReference>
<dbReference type="EMBL" id="LSMT01000259">
    <property type="protein sequence ID" value="PFX21877.1"/>
    <property type="molecule type" value="Genomic_DNA"/>
</dbReference>
<evidence type="ECO:0000259" key="11">
    <source>
        <dbReference type="Pfam" id="PF20518"/>
    </source>
</evidence>
<evidence type="ECO:0000256" key="3">
    <source>
        <dbReference type="ARBA" id="ARBA00022705"/>
    </source>
</evidence>
<evidence type="ECO:0000256" key="5">
    <source>
        <dbReference type="ARBA" id="ARBA00022776"/>
    </source>
</evidence>
<dbReference type="GO" id="GO:0031145">
    <property type="term" value="P:anaphase-promoting complex-dependent catabolic process"/>
    <property type="evidence" value="ECO:0007669"/>
    <property type="project" value="TreeGrafter"/>
</dbReference>
<dbReference type="InterPro" id="IPR041221">
    <property type="entry name" value="APC1_C"/>
</dbReference>
<evidence type="ECO:0000256" key="6">
    <source>
        <dbReference type="ARBA" id="ARBA00023306"/>
    </source>
</evidence>
<keyword evidence="3" id="KW-0235">DNA replication</keyword>
<keyword evidence="2" id="KW-0132">Cell division</keyword>
<keyword evidence="6" id="KW-0131">Cell cycle</keyword>
<protein>
    <submittedName>
        <fullName evidence="13">Anaphase-promoting complex subunit 1</fullName>
    </submittedName>
</protein>
<comment type="caution">
    <text evidence="13">The sequence shown here is derived from an EMBL/GenBank/DDBJ whole genome shotgun (WGS) entry which is preliminary data.</text>
</comment>
<reference evidence="14" key="1">
    <citation type="journal article" date="2017" name="bioRxiv">
        <title>Comparative analysis of the genomes of Stylophora pistillata and Acropora digitifera provides evidence for extensive differences between species of corals.</title>
        <authorList>
            <person name="Voolstra C.R."/>
            <person name="Li Y."/>
            <person name="Liew Y.J."/>
            <person name="Baumgarten S."/>
            <person name="Zoccola D."/>
            <person name="Flot J.-F."/>
            <person name="Tambutte S."/>
            <person name="Allemand D."/>
            <person name="Aranda M."/>
        </authorList>
    </citation>
    <scope>NUCLEOTIDE SEQUENCE [LARGE SCALE GENOMIC DNA]</scope>
</reference>
<dbReference type="GO" id="GO:0070979">
    <property type="term" value="P:protein K11-linked ubiquitination"/>
    <property type="evidence" value="ECO:0007669"/>
    <property type="project" value="TreeGrafter"/>
</dbReference>
<evidence type="ECO:0000256" key="2">
    <source>
        <dbReference type="ARBA" id="ARBA00022618"/>
    </source>
</evidence>
<evidence type="ECO:0000259" key="10">
    <source>
        <dbReference type="Pfam" id="PF18122"/>
    </source>
</evidence>
<dbReference type="Pfam" id="PF21282">
    <property type="entry name" value="APC1_3rd"/>
    <property type="match status" value="1"/>
</dbReference>
<dbReference type="STRING" id="50429.A0A2B4RZW6"/>
<dbReference type="InterPro" id="IPR049255">
    <property type="entry name" value="Apc1_N"/>
</dbReference>
<keyword evidence="14" id="KW-1185">Reference proteome</keyword>
<dbReference type="Gene3D" id="3.60.21.50">
    <property type="match status" value="1"/>
</dbReference>
<dbReference type="GO" id="GO:0006260">
    <property type="term" value="P:DNA replication"/>
    <property type="evidence" value="ECO:0007669"/>
    <property type="project" value="UniProtKB-KW"/>
</dbReference>
<dbReference type="OrthoDB" id="10254730at2759"/>
<feature type="domain" description="Anaphase-promoting complex subunit 1 N-terminal" evidence="9">
    <location>
        <begin position="52"/>
        <end position="165"/>
    </location>
</feature>
<proteinExistence type="inferred from homology"/>
<evidence type="ECO:0000259" key="12">
    <source>
        <dbReference type="Pfam" id="PF21282"/>
    </source>
</evidence>
<keyword evidence="4" id="KW-0677">Repeat</keyword>
<dbReference type="InterPro" id="IPR007185">
    <property type="entry name" value="DNA_pol_a/d/e_bsu"/>
</dbReference>
<dbReference type="Proteomes" id="UP000225706">
    <property type="component" value="Unassembled WGS sequence"/>
</dbReference>
<dbReference type="GO" id="GO:0007091">
    <property type="term" value="P:metaphase/anaphase transition of mitotic cell cycle"/>
    <property type="evidence" value="ECO:0007669"/>
    <property type="project" value="TreeGrafter"/>
</dbReference>
<dbReference type="GO" id="GO:0005680">
    <property type="term" value="C:anaphase-promoting complex"/>
    <property type="evidence" value="ECO:0007669"/>
    <property type="project" value="InterPro"/>
</dbReference>
<name>A0A2B4RZW6_STYPI</name>
<evidence type="ECO:0000313" key="13">
    <source>
        <dbReference type="EMBL" id="PFX21877.1"/>
    </source>
</evidence>
<gene>
    <name evidence="13" type="primary">Anapc1</name>
    <name evidence="13" type="ORF">AWC38_SpisGene13607</name>
</gene>
<dbReference type="Pfam" id="PF12213">
    <property type="entry name" value="Dpoe2NT"/>
    <property type="match status" value="1"/>
</dbReference>
<feature type="domain" description="Anaphase-promoting complex subunit 1 beta-sandwich" evidence="12">
    <location>
        <begin position="1452"/>
        <end position="1537"/>
    </location>
</feature>
<organism evidence="13 14">
    <name type="scientific">Stylophora pistillata</name>
    <name type="common">Smooth cauliflower coral</name>
    <dbReference type="NCBI Taxonomy" id="50429"/>
    <lineage>
        <taxon>Eukaryota</taxon>
        <taxon>Metazoa</taxon>
        <taxon>Cnidaria</taxon>
        <taxon>Anthozoa</taxon>
        <taxon>Hexacorallia</taxon>
        <taxon>Scleractinia</taxon>
        <taxon>Astrocoeniina</taxon>
        <taxon>Pocilloporidae</taxon>
        <taxon>Stylophora</taxon>
    </lineage>
</organism>
<comment type="similarity">
    <text evidence="1">Belongs to the APC1 family.</text>
</comment>
<feature type="domain" description="Anaphase-promoting complex subunit 1 C-terminal" evidence="10">
    <location>
        <begin position="1566"/>
        <end position="1720"/>
    </location>
</feature>
<dbReference type="InterPro" id="IPR048971">
    <property type="entry name" value="Apc1_3rd"/>
</dbReference>
<feature type="domain" description="Anaphase-promoting complex subunit 1 middle" evidence="11">
    <location>
        <begin position="625"/>
        <end position="911"/>
    </location>
</feature>
<evidence type="ECO:0000259" key="7">
    <source>
        <dbReference type="Pfam" id="PF04042"/>
    </source>
</evidence>
<evidence type="ECO:0000259" key="9">
    <source>
        <dbReference type="Pfam" id="PF12859"/>
    </source>
</evidence>
<dbReference type="Pfam" id="PF04042">
    <property type="entry name" value="DNA_pol_E_B"/>
    <property type="match status" value="1"/>
</dbReference>
<dbReference type="Pfam" id="PF12859">
    <property type="entry name" value="ANAPC1"/>
    <property type="match status" value="1"/>
</dbReference>
<dbReference type="Gene3D" id="1.25.10.10">
    <property type="entry name" value="Leucine-rich Repeat Variant"/>
    <property type="match status" value="2"/>
</dbReference>
<dbReference type="Pfam" id="PF20518">
    <property type="entry name" value="Apc1_MidN"/>
    <property type="match status" value="1"/>
</dbReference>
<evidence type="ECO:0000313" key="14">
    <source>
        <dbReference type="Proteomes" id="UP000225706"/>
    </source>
</evidence>
<evidence type="ECO:0000259" key="8">
    <source>
        <dbReference type="Pfam" id="PF12213"/>
    </source>
</evidence>
<dbReference type="InterPro" id="IPR046794">
    <property type="entry name" value="Apc1_MidN"/>
</dbReference>
<dbReference type="InterPro" id="IPR024639">
    <property type="entry name" value="DNA_pol_e_bsu_N"/>
</dbReference>
<evidence type="ECO:0000256" key="4">
    <source>
        <dbReference type="ARBA" id="ARBA00022737"/>
    </source>
</evidence>
<dbReference type="InterPro" id="IPR011989">
    <property type="entry name" value="ARM-like"/>
</dbReference>
<dbReference type="Gene3D" id="1.10.8.60">
    <property type="match status" value="1"/>
</dbReference>
<dbReference type="PANTHER" id="PTHR12827">
    <property type="entry name" value="MEIOTIC CHECKPOINT REGULATOR TSG24 FAMILY MEMBER"/>
    <property type="match status" value="1"/>
</dbReference>
<keyword evidence="5" id="KW-0498">Mitosis</keyword>
<accession>A0A2B4RZW6</accession>
<evidence type="ECO:0000256" key="1">
    <source>
        <dbReference type="ARBA" id="ARBA00010547"/>
    </source>
</evidence>
<dbReference type="GO" id="GO:0051301">
    <property type="term" value="P:cell division"/>
    <property type="evidence" value="ECO:0007669"/>
    <property type="project" value="UniProtKB-KW"/>
</dbReference>
<feature type="domain" description="DNA polymerase alpha/delta/epsilon subunit B" evidence="7">
    <location>
        <begin position="1992"/>
        <end position="2193"/>
    </location>
</feature>